<reference evidence="2 3" key="1">
    <citation type="submission" date="2016-10" db="EMBL/GenBank/DDBJ databases">
        <authorList>
            <person name="de Groot N.N."/>
        </authorList>
    </citation>
    <scope>NUCLEOTIDE SEQUENCE [LARGE SCALE GENOMIC DNA]</scope>
    <source>
        <strain>GEY</strain>
        <strain evidence="3">DSM 9560</strain>
    </source>
</reference>
<evidence type="ECO:0000313" key="2">
    <source>
        <dbReference type="EMBL" id="SFF56479.1"/>
    </source>
</evidence>
<evidence type="ECO:0008006" key="4">
    <source>
        <dbReference type="Google" id="ProtNLM"/>
    </source>
</evidence>
<dbReference type="Proteomes" id="UP000199513">
    <property type="component" value="Unassembled WGS sequence"/>
</dbReference>
<evidence type="ECO:0000256" key="1">
    <source>
        <dbReference type="SAM" id="SignalP"/>
    </source>
</evidence>
<accession>A0A1I2JQI4</accession>
<dbReference type="EMBL" id="FONY01000059">
    <property type="protein sequence ID" value="SFF56479.1"/>
    <property type="molecule type" value="Genomic_DNA"/>
</dbReference>
<name>A0A1I2JQI4_9BACT</name>
<feature type="signal peptide" evidence="1">
    <location>
        <begin position="1"/>
        <end position="21"/>
    </location>
</feature>
<sequence>MKKHLFIALLLFALFSGCRRAEEQVNAPVQADLAVFKAEFLGVNISIVESEKDSIFNHPTFGYKVEEGKKPEYIHTTMNLVQRNNTRIYLDLPTIRTEDFTFEGLKRILAVGKKEFETSPILGSDGTYNYAFKRGFIFTLSTQDPRLSEGGYRRLFDTMGNQTGSELRVTESKEIFPIAGYERGIQVRFLMTCKLYWGDQFIGDMKNAEFTLKFYYKKPDF</sequence>
<dbReference type="PROSITE" id="PS51257">
    <property type="entry name" value="PROKAR_LIPOPROTEIN"/>
    <property type="match status" value="1"/>
</dbReference>
<gene>
    <name evidence="2" type="ORF">SAMN04488541_105910</name>
</gene>
<evidence type="ECO:0000313" key="3">
    <source>
        <dbReference type="Proteomes" id="UP000199513"/>
    </source>
</evidence>
<organism evidence="2 3">
    <name type="scientific">Thermoflexibacter ruber</name>
    <dbReference type="NCBI Taxonomy" id="1003"/>
    <lineage>
        <taxon>Bacteria</taxon>
        <taxon>Pseudomonadati</taxon>
        <taxon>Bacteroidota</taxon>
        <taxon>Cytophagia</taxon>
        <taxon>Cytophagales</taxon>
        <taxon>Thermoflexibacteraceae</taxon>
        <taxon>Thermoflexibacter</taxon>
    </lineage>
</organism>
<protein>
    <recommendedName>
        <fullName evidence="4">Lipoprotein</fullName>
    </recommendedName>
</protein>
<dbReference type="OrthoDB" id="908824at2"/>
<keyword evidence="1" id="KW-0732">Signal</keyword>
<feature type="chain" id="PRO_5011447061" description="Lipoprotein" evidence="1">
    <location>
        <begin position="22"/>
        <end position="221"/>
    </location>
</feature>
<proteinExistence type="predicted"/>
<dbReference type="RefSeq" id="WP_091549344.1">
    <property type="nucleotide sequence ID" value="NZ_FONY01000059.1"/>
</dbReference>
<dbReference type="AlphaFoldDB" id="A0A1I2JQI4"/>
<keyword evidence="3" id="KW-1185">Reference proteome</keyword>